<evidence type="ECO:0000313" key="1">
    <source>
        <dbReference type="EMBL" id="ADG70078.1"/>
    </source>
</evidence>
<dbReference type="RefSeq" id="WP_013112509.1">
    <property type="nucleotide sequence ID" value="NC_014149.1"/>
</dbReference>
<keyword evidence="1" id="KW-0614">Plasmid</keyword>
<evidence type="ECO:0000313" key="2">
    <source>
        <dbReference type="Proteomes" id="UP000002220"/>
    </source>
</evidence>
<dbReference type="Proteomes" id="UP000002220">
    <property type="component" value="Plasmid pPLIM01"/>
</dbReference>
<dbReference type="AlphaFoldDB" id="D5SZF8"/>
<proteinExistence type="predicted"/>
<protein>
    <submittedName>
        <fullName evidence="1">Uncharacterized protein</fullName>
    </submittedName>
</protein>
<dbReference type="KEGG" id="plm:Plim_4271"/>
<sequence>MGRPCACCGCRCTLEERNANVMEETDLVTFPASITGSTITTAGNEEDGSPFTYKCSNTLSPTNHPPSRVWTHEYETGAIYNGALYASFPSTITADLDGSGFTRGPVIDLEFLASTGVLIPSSWVRFDGFSFGFPTYTATSQFVYGGTPTAIVAGQFFPEPFVPDGHSRLIDIRWDQAESRHISRTYDDEPLVENFRWLYSQFYSFNFTTGLYETSGSMTSTNTYSPTLIESDVTDFFNELRPLVKQGDQIGYFGAGPTIHATSGIWSRLSVSNVLSGTVIRPKATPTVGTDFLGAWENFTLDLTEGAEPIYFGLGYFRIAPTPKPFVTVDIGPPSGGGPYGADTFTLNYYLDHVVEPWTFTDNFEWDSVCVKLLPSDV</sequence>
<geneLocation type="plasmid" evidence="1 2">
    <name>pPLIM01</name>
</geneLocation>
<dbReference type="HOGENOM" id="CLU_731273_0_0_0"/>
<gene>
    <name evidence="1" type="ordered locus">Plim_4271</name>
</gene>
<reference evidence="1 2" key="1">
    <citation type="journal article" date="2010" name="Stand. Genomic Sci.">
        <title>Complete genome sequence of Planctomyces limnophilus type strain (Mu 290).</title>
        <authorList>
            <person name="Labutti K."/>
            <person name="Sikorski J."/>
            <person name="Schneider S."/>
            <person name="Nolan M."/>
            <person name="Lucas S."/>
            <person name="Glavina Del Rio T."/>
            <person name="Tice H."/>
            <person name="Cheng J.F."/>
            <person name="Goodwin L."/>
            <person name="Pitluck S."/>
            <person name="Liolios K."/>
            <person name="Ivanova N."/>
            <person name="Mavromatis K."/>
            <person name="Mikhailova N."/>
            <person name="Pati A."/>
            <person name="Chen A."/>
            <person name="Palaniappan K."/>
            <person name="Land M."/>
            <person name="Hauser L."/>
            <person name="Chang Y.J."/>
            <person name="Jeffries C.D."/>
            <person name="Tindall B.J."/>
            <person name="Rohde M."/>
            <person name="Goker M."/>
            <person name="Woyke T."/>
            <person name="Bristow J."/>
            <person name="Eisen J.A."/>
            <person name="Markowitz V."/>
            <person name="Hugenholtz P."/>
            <person name="Kyrpides N.C."/>
            <person name="Klenk H.P."/>
            <person name="Lapidus A."/>
        </authorList>
    </citation>
    <scope>NUCLEOTIDE SEQUENCE [LARGE SCALE GENOMIC DNA]</scope>
    <source>
        <strain evidence="2">ATCC 43296 / DSM 3776 / IFAM 1008 / 290</strain>
        <plasmid evidence="1 2">pPLIM01</plasmid>
    </source>
</reference>
<organism evidence="1 2">
    <name type="scientific">Planctopirus limnophila (strain ATCC 43296 / DSM 3776 / IFAM 1008 / Mu 290)</name>
    <name type="common">Planctomyces limnophilus</name>
    <dbReference type="NCBI Taxonomy" id="521674"/>
    <lineage>
        <taxon>Bacteria</taxon>
        <taxon>Pseudomonadati</taxon>
        <taxon>Planctomycetota</taxon>
        <taxon>Planctomycetia</taxon>
        <taxon>Planctomycetales</taxon>
        <taxon>Planctomycetaceae</taxon>
        <taxon>Planctopirus</taxon>
    </lineage>
</organism>
<dbReference type="EMBL" id="CP001745">
    <property type="protein sequence ID" value="ADG70078.1"/>
    <property type="molecule type" value="Genomic_DNA"/>
</dbReference>
<name>D5SZF8_PLAL2</name>
<accession>D5SZF8</accession>
<keyword evidence="2" id="KW-1185">Reference proteome</keyword>